<dbReference type="Gene3D" id="3.40.50.1460">
    <property type="match status" value="1"/>
</dbReference>
<dbReference type="InterPro" id="IPR045431">
    <property type="entry name" value="EAD2"/>
</dbReference>
<evidence type="ECO:0000259" key="2">
    <source>
        <dbReference type="Pfam" id="PF19956"/>
    </source>
</evidence>
<dbReference type="Pfam" id="PF19956">
    <property type="entry name" value="EAD2"/>
    <property type="match status" value="1"/>
</dbReference>
<organism evidence="3 4">
    <name type="scientific">Streptomyces broussonetiae</name>
    <dbReference type="NCBI Taxonomy" id="2686304"/>
    <lineage>
        <taxon>Bacteria</taxon>
        <taxon>Bacillati</taxon>
        <taxon>Actinomycetota</taxon>
        <taxon>Actinomycetes</taxon>
        <taxon>Kitasatosporales</taxon>
        <taxon>Streptomycetaceae</taxon>
        <taxon>Streptomyces</taxon>
    </lineage>
</organism>
<comment type="caution">
    <text evidence="3">The sequence shown here is derived from an EMBL/GenBank/DDBJ whole genome shotgun (WGS) entry which is preliminary data.</text>
</comment>
<evidence type="ECO:0000313" key="4">
    <source>
        <dbReference type="Proteomes" id="UP001585080"/>
    </source>
</evidence>
<dbReference type="RefSeq" id="WP_376731771.1">
    <property type="nucleotide sequence ID" value="NZ_JAYMRP010000006.1"/>
</dbReference>
<protein>
    <recommendedName>
        <fullName evidence="2">Effector-associated domain-containing protein</fullName>
    </recommendedName>
</protein>
<evidence type="ECO:0000313" key="3">
    <source>
        <dbReference type="EMBL" id="MFB8772864.1"/>
    </source>
</evidence>
<sequence>MPDISRSAHAVLVGVERYAGGSDWRLDGPVRDAVGHARRLLAAGVPPERITLLLSPLPHNASKPRDLDPALDVRPATRDTVHEVLFRELPRVDGELFYLSWSGHGLLDAGGGRRLLYADAVPEDLRGLDLDAALAAWRSDLVPAFPRQLWLLDACQVFGDLRAERGTLVPDPVPTGQLRERPGQYAFFAAAPGQSARGTGTGEHGVFTSWVLRLLDERGDRGHAWLTDPDGFAAALRDGVGRPTPDGDGQTPTYLWHTGPDGAHERRAGPAPLPRPRTNGANGLVRPTREQRRRLVRLLERIPAMTSPHDRSRLIRQLPPDLAVSVPQSDVTRFALLDLIDTCVDFPGGLDELHEALEMVDAGTTACAEFGDAVRELGGGR</sequence>
<keyword evidence="4" id="KW-1185">Reference proteome</keyword>
<feature type="region of interest" description="Disordered" evidence="1">
    <location>
        <begin position="239"/>
        <end position="284"/>
    </location>
</feature>
<feature type="domain" description="Effector-associated" evidence="2">
    <location>
        <begin position="296"/>
        <end position="374"/>
    </location>
</feature>
<dbReference type="Proteomes" id="UP001585080">
    <property type="component" value="Unassembled WGS sequence"/>
</dbReference>
<name>A0ABV5E7P9_9ACTN</name>
<gene>
    <name evidence="3" type="ORF">VSS16_08970</name>
</gene>
<proteinExistence type="predicted"/>
<accession>A0ABV5E7P9</accession>
<evidence type="ECO:0000256" key="1">
    <source>
        <dbReference type="SAM" id="MobiDB-lite"/>
    </source>
</evidence>
<dbReference type="EMBL" id="JAYMRP010000006">
    <property type="protein sequence ID" value="MFB8772864.1"/>
    <property type="molecule type" value="Genomic_DNA"/>
</dbReference>
<reference evidence="3 4" key="1">
    <citation type="submission" date="2024-01" db="EMBL/GenBank/DDBJ databases">
        <title>Genome mining of biosynthetic gene clusters to explore secondary metabolites of Streptomyces sp.</title>
        <authorList>
            <person name="Baig A."/>
            <person name="Ajitkumar Shintre N."/>
            <person name="Kumar H."/>
            <person name="Anbarasu A."/>
            <person name="Ramaiah S."/>
        </authorList>
    </citation>
    <scope>NUCLEOTIDE SEQUENCE [LARGE SCALE GENOMIC DNA]</scope>
    <source>
        <strain evidence="3 4">A57</strain>
    </source>
</reference>